<dbReference type="AlphaFoldDB" id="A0A9W8HGF7"/>
<protein>
    <recommendedName>
        <fullName evidence="2">4-nitrophenylphosphatase</fullName>
        <shortName evidence="2">PNPPase</shortName>
        <ecNumber evidence="2">3.1.3.41</ecNumber>
    </recommendedName>
</protein>
<dbReference type="Gene3D" id="3.40.50.1000">
    <property type="entry name" value="HAD superfamily/HAD-like"/>
    <property type="match status" value="2"/>
</dbReference>
<dbReference type="SUPFAM" id="SSF56784">
    <property type="entry name" value="HAD-like"/>
    <property type="match status" value="1"/>
</dbReference>
<dbReference type="OrthoDB" id="413953at2759"/>
<evidence type="ECO:0000256" key="4">
    <source>
        <dbReference type="PIRSR" id="PIRSR000915-2"/>
    </source>
</evidence>
<evidence type="ECO:0000256" key="1">
    <source>
        <dbReference type="ARBA" id="ARBA00022801"/>
    </source>
</evidence>
<dbReference type="PANTHER" id="PTHR19288:SF46">
    <property type="entry name" value="HALOACID DEHALOGENASE-LIKE HYDROLASE DOMAIN-CONTAINING PROTEIN 2"/>
    <property type="match status" value="1"/>
</dbReference>
<feature type="binding site" evidence="5">
    <location>
        <position position="244"/>
    </location>
    <ligand>
        <name>Mg(2+)</name>
        <dbReference type="ChEBI" id="CHEBI:18420"/>
    </ligand>
</feature>
<dbReference type="GO" id="GO:0008967">
    <property type="term" value="F:phosphoglycolate phosphatase activity"/>
    <property type="evidence" value="ECO:0007669"/>
    <property type="project" value="TreeGrafter"/>
</dbReference>
<dbReference type="EC" id="3.1.3.41" evidence="2"/>
<dbReference type="NCBIfam" id="TIGR01460">
    <property type="entry name" value="HAD-SF-IIA"/>
    <property type="match status" value="1"/>
</dbReference>
<feature type="binding site" evidence="5">
    <location>
        <position position="25"/>
    </location>
    <ligand>
        <name>Mg(2+)</name>
        <dbReference type="ChEBI" id="CHEBI:18420"/>
    </ligand>
</feature>
<dbReference type="GO" id="GO:0005737">
    <property type="term" value="C:cytoplasm"/>
    <property type="evidence" value="ECO:0007669"/>
    <property type="project" value="TreeGrafter"/>
</dbReference>
<dbReference type="PANTHER" id="PTHR19288">
    <property type="entry name" value="4-NITROPHENYLPHOSPHATASE-RELATED"/>
    <property type="match status" value="1"/>
</dbReference>
<name>A0A9W8HGF7_9FUNG</name>
<keyword evidence="5" id="KW-0479">Metal-binding</keyword>
<dbReference type="InterPro" id="IPR036412">
    <property type="entry name" value="HAD-like_sf"/>
</dbReference>
<evidence type="ECO:0000256" key="2">
    <source>
        <dbReference type="PIRNR" id="PIRNR000915"/>
    </source>
</evidence>
<dbReference type="InterPro" id="IPR006349">
    <property type="entry name" value="PGP_euk"/>
</dbReference>
<gene>
    <name evidence="6" type="ORF">GGI15_001920</name>
</gene>
<keyword evidence="7" id="KW-1185">Reference proteome</keyword>
<keyword evidence="5" id="KW-0460">Magnesium</keyword>
<dbReference type="EMBL" id="JANBUM010000088">
    <property type="protein sequence ID" value="KAJ2785404.1"/>
    <property type="molecule type" value="Genomic_DNA"/>
</dbReference>
<keyword evidence="1 2" id="KW-0378">Hydrolase</keyword>
<feature type="binding site" evidence="5">
    <location>
        <position position="27"/>
    </location>
    <ligand>
        <name>Mg(2+)</name>
        <dbReference type="ChEBI" id="CHEBI:18420"/>
    </ligand>
</feature>
<dbReference type="InterPro" id="IPR006357">
    <property type="entry name" value="HAD-SF_hydro_IIA"/>
</dbReference>
<comment type="catalytic activity">
    <reaction evidence="2">
        <text>4-nitrophenyl phosphate + H2O = 4-nitrophenol + phosphate + H(+)</text>
        <dbReference type="Rhea" id="RHEA:21664"/>
        <dbReference type="ChEBI" id="CHEBI:15377"/>
        <dbReference type="ChEBI" id="CHEBI:15378"/>
        <dbReference type="ChEBI" id="CHEBI:43474"/>
        <dbReference type="ChEBI" id="CHEBI:57917"/>
        <dbReference type="ChEBI" id="CHEBI:61146"/>
        <dbReference type="EC" id="3.1.3.41"/>
    </reaction>
</comment>
<dbReference type="PIRSF" id="PIRSF000915">
    <property type="entry name" value="PGP-type_phosphatase"/>
    <property type="match status" value="1"/>
</dbReference>
<dbReference type="InterPro" id="IPR023214">
    <property type="entry name" value="HAD_sf"/>
</dbReference>
<comment type="cofactor">
    <cofactor evidence="5">
        <name>Mg(2+)</name>
        <dbReference type="ChEBI" id="CHEBI:18420"/>
    </cofactor>
    <text evidence="5">Divalent metal ions. Mg(2+) is the most effective.</text>
</comment>
<dbReference type="NCBIfam" id="TIGR01452">
    <property type="entry name" value="PGP_euk"/>
    <property type="match status" value="1"/>
</dbReference>
<evidence type="ECO:0000256" key="3">
    <source>
        <dbReference type="PIRSR" id="PIRSR000915-1"/>
    </source>
</evidence>
<reference evidence="6" key="1">
    <citation type="submission" date="2022-07" db="EMBL/GenBank/DDBJ databases">
        <title>Phylogenomic reconstructions and comparative analyses of Kickxellomycotina fungi.</title>
        <authorList>
            <person name="Reynolds N.K."/>
            <person name="Stajich J.E."/>
            <person name="Barry K."/>
            <person name="Grigoriev I.V."/>
            <person name="Crous P."/>
            <person name="Smith M.E."/>
        </authorList>
    </citation>
    <scope>NUCLEOTIDE SEQUENCE</scope>
    <source>
        <strain evidence="6">BCRC 34489</strain>
    </source>
</reference>
<evidence type="ECO:0000256" key="5">
    <source>
        <dbReference type="PIRSR" id="PIRSR000915-3"/>
    </source>
</evidence>
<evidence type="ECO:0000313" key="6">
    <source>
        <dbReference type="EMBL" id="KAJ2785404.1"/>
    </source>
</evidence>
<organism evidence="6 7">
    <name type="scientific">Coemansia interrupta</name>
    <dbReference type="NCBI Taxonomy" id="1126814"/>
    <lineage>
        <taxon>Eukaryota</taxon>
        <taxon>Fungi</taxon>
        <taxon>Fungi incertae sedis</taxon>
        <taxon>Zoopagomycota</taxon>
        <taxon>Kickxellomycotina</taxon>
        <taxon>Kickxellomycetes</taxon>
        <taxon>Kickxellales</taxon>
        <taxon>Kickxellaceae</taxon>
        <taxon>Coemansia</taxon>
    </lineage>
</organism>
<dbReference type="GO" id="GO:0046872">
    <property type="term" value="F:metal ion binding"/>
    <property type="evidence" value="ECO:0007669"/>
    <property type="project" value="UniProtKB-KW"/>
</dbReference>
<dbReference type="Proteomes" id="UP001140172">
    <property type="component" value="Unassembled WGS sequence"/>
</dbReference>
<proteinExistence type="predicted"/>
<sequence length="302" mass="32277">MPAQKLSARDDLEALVARYDTFLFDCDGVIWHGSTLVPHVQATLAMLRQRGKRLVFVTNNSATSRKDYAKKFAALGIDAAVDEIFSSAYATAAYLAEVARFPSDKVAYVIGGSGIRSELRDVGIATIGEDDTTPVSLPTLAEIEPNPAVGAVVFGIDYDITYRKLANAHLNIVHNPGCLFIATNDDRTLPGGKYVYPGTGAMLSSLVHSTQRTPLVMGKPNKPMLDCVMQNYHLDPATTCMVGDRLDTDILFGINGGLATLCVLTGVASEADILDPAAPQPTYYIDSLGDLATLAESESESA</sequence>
<dbReference type="Pfam" id="PF13242">
    <property type="entry name" value="Hydrolase_like"/>
    <property type="match status" value="1"/>
</dbReference>
<feature type="active site" description="Proton donor" evidence="3">
    <location>
        <position position="27"/>
    </location>
</feature>
<dbReference type="Pfam" id="PF13344">
    <property type="entry name" value="Hydrolase_6"/>
    <property type="match status" value="1"/>
</dbReference>
<comment type="caution">
    <text evidence="6">The sequence shown here is derived from an EMBL/GenBank/DDBJ whole genome shotgun (WGS) entry which is preliminary data.</text>
</comment>
<evidence type="ECO:0000313" key="7">
    <source>
        <dbReference type="Proteomes" id="UP001140172"/>
    </source>
</evidence>
<accession>A0A9W8HGF7</accession>
<feature type="binding site" evidence="4">
    <location>
        <position position="219"/>
    </location>
    <ligand>
        <name>substrate</name>
    </ligand>
</feature>
<dbReference type="GO" id="GO:0004035">
    <property type="term" value="F:alkaline phosphatase activity"/>
    <property type="evidence" value="ECO:0007669"/>
    <property type="project" value="TreeGrafter"/>
</dbReference>
<feature type="active site" description="Nucleophile" evidence="3">
    <location>
        <position position="25"/>
    </location>
</feature>